<dbReference type="GO" id="GO:0003677">
    <property type="term" value="F:DNA binding"/>
    <property type="evidence" value="ECO:0007669"/>
    <property type="project" value="UniProtKB-KW"/>
</dbReference>
<dbReference type="Gene3D" id="2.40.330.10">
    <property type="entry name" value="DNA-binding pseudobarrel domain"/>
    <property type="match status" value="1"/>
</dbReference>
<dbReference type="InterPro" id="IPR044800">
    <property type="entry name" value="LEC2-like"/>
</dbReference>
<dbReference type="OMA" id="YNINAYG"/>
<dbReference type="SMART" id="SM01019">
    <property type="entry name" value="B3"/>
    <property type="match status" value="1"/>
</dbReference>
<dbReference type="EMBL" id="CM035406">
    <property type="protein sequence ID" value="KAH7445589.1"/>
    <property type="molecule type" value="Genomic_DNA"/>
</dbReference>
<keyword evidence="1" id="KW-0805">Transcription regulation</keyword>
<proteinExistence type="predicted"/>
<comment type="caution">
    <text evidence="7">The sequence shown here is derived from an EMBL/GenBank/DDBJ whole genome shotgun (WGS) entry which is preliminary data.</text>
</comment>
<reference evidence="7" key="1">
    <citation type="submission" date="2021-08" db="EMBL/GenBank/DDBJ databases">
        <title>WGS assembly of Ceratopteris richardii.</title>
        <authorList>
            <person name="Marchant D.B."/>
            <person name="Chen G."/>
            <person name="Jenkins J."/>
            <person name="Shu S."/>
            <person name="Leebens-Mack J."/>
            <person name="Grimwood J."/>
            <person name="Schmutz J."/>
            <person name="Soltis P."/>
            <person name="Soltis D."/>
            <person name="Chen Z.-H."/>
        </authorList>
    </citation>
    <scope>NUCLEOTIDE SEQUENCE</scope>
    <source>
        <strain evidence="7">Whitten #5841</strain>
        <tissue evidence="7">Leaf</tissue>
    </source>
</reference>
<evidence type="ECO:0000256" key="1">
    <source>
        <dbReference type="ARBA" id="ARBA00023015"/>
    </source>
</evidence>
<keyword evidence="8" id="KW-1185">Reference proteome</keyword>
<sequence length="716" mass="77815">MGPHDATCCVVPHGAAVSSVAKSVSDTDVASTKSYSLAALSSDVDVSSSSSSDASTSMNSMPVEVSPTETAALNAFTPLEVTRPCDSASAIAASSTRYELSSSSLDRGSGSFSALDDSSPILEGDFCSMSEFGDVSINPDLDLKMKTSFDEMCLPDGYCREDSGCDDLLTSHLDELLQSDASEEFRAMNNILADATFGANDSCVLDDSSSWAADDALQGLESSFLNESDMKAVSSSVCDGEEEESASQMFARWLQSNAHWISLSDLRRIKLKTSTIDNVTRRLGGGKKGLMLFLKFVLLWVQNTRSNVMPRKCSNVISQSANPLNLSSPSEFGGATDISIEGALSDGLAPLDSAGLCTEWTTCRAQAASMPYTSMSSLLPRNCEPVISANACSQLACPDFHSNSSWPHLGRNMGRGMCQALSMASPLQPLSGNGSSHIGGACASDVGNAMMQEDPSPAAKTRAARKSRMERQKWSVRRNRKWSAGNRHQHRLAVAAAAASSCGSSHSNLCSWPQNYGTVLQKSSHSNSQKCNQQTSVGAESMASRQDKRSERDLRLLFHKELKQSDVGSLGRIVLPKKAAETCLPPLELRDGVNLVVEDMNSTRVWNMRYRFWPNNRSRMYLLENTSDFVRLCDLKEGDYMLMYQDNISKRYAIRGVKGSEIRSSGYVESKYIRSVGDKLHSVFPRAGPEMSPEDSCEDYLFAELIEQSLEDFKDH</sequence>
<evidence type="ECO:0000313" key="7">
    <source>
        <dbReference type="EMBL" id="KAH7445589.1"/>
    </source>
</evidence>
<dbReference type="Pfam" id="PF02362">
    <property type="entry name" value="B3"/>
    <property type="match status" value="1"/>
</dbReference>
<dbReference type="PROSITE" id="PS50863">
    <property type="entry name" value="B3"/>
    <property type="match status" value="1"/>
</dbReference>
<evidence type="ECO:0000256" key="4">
    <source>
        <dbReference type="ARBA" id="ARBA00023242"/>
    </source>
</evidence>
<dbReference type="InterPro" id="IPR015300">
    <property type="entry name" value="DNA-bd_pseudobarrel_sf"/>
</dbReference>
<feature type="compositionally biased region" description="Basic residues" evidence="5">
    <location>
        <begin position="474"/>
        <end position="485"/>
    </location>
</feature>
<keyword evidence="2" id="KW-0238">DNA-binding</keyword>
<evidence type="ECO:0000259" key="6">
    <source>
        <dbReference type="PROSITE" id="PS50863"/>
    </source>
</evidence>
<evidence type="ECO:0000313" key="8">
    <source>
        <dbReference type="Proteomes" id="UP000825935"/>
    </source>
</evidence>
<name>A0A8T2VMA6_CERRI</name>
<feature type="region of interest" description="Disordered" evidence="5">
    <location>
        <begin position="460"/>
        <end position="485"/>
    </location>
</feature>
<gene>
    <name evidence="7" type="ORF">KP509_01G016200</name>
</gene>
<keyword evidence="4" id="KW-0539">Nucleus</keyword>
<dbReference type="PANTHER" id="PTHR31140:SF81">
    <property type="entry name" value="B3 DOMAIN-CONTAINING TRANSCRIPTION FACTOR ABI3"/>
    <property type="match status" value="1"/>
</dbReference>
<protein>
    <recommendedName>
        <fullName evidence="6">TF-B3 domain-containing protein</fullName>
    </recommendedName>
</protein>
<dbReference type="OrthoDB" id="757982at2759"/>
<feature type="compositionally biased region" description="Polar residues" evidence="5">
    <location>
        <begin position="521"/>
        <end position="538"/>
    </location>
</feature>
<evidence type="ECO:0000256" key="5">
    <source>
        <dbReference type="SAM" id="MobiDB-lite"/>
    </source>
</evidence>
<dbReference type="GO" id="GO:0003700">
    <property type="term" value="F:DNA-binding transcription factor activity"/>
    <property type="evidence" value="ECO:0007669"/>
    <property type="project" value="InterPro"/>
</dbReference>
<dbReference type="InterPro" id="IPR003340">
    <property type="entry name" value="B3_DNA-bd"/>
</dbReference>
<dbReference type="Proteomes" id="UP000825935">
    <property type="component" value="Chromosome 1"/>
</dbReference>
<feature type="region of interest" description="Disordered" evidence="5">
    <location>
        <begin position="521"/>
        <end position="547"/>
    </location>
</feature>
<dbReference type="PANTHER" id="PTHR31140">
    <property type="entry name" value="B3 DOMAIN-CONTAINING TRANSCRIPTION FACTOR ABI3"/>
    <property type="match status" value="1"/>
</dbReference>
<keyword evidence="3" id="KW-0804">Transcription</keyword>
<organism evidence="7 8">
    <name type="scientific">Ceratopteris richardii</name>
    <name type="common">Triangle waterfern</name>
    <dbReference type="NCBI Taxonomy" id="49495"/>
    <lineage>
        <taxon>Eukaryota</taxon>
        <taxon>Viridiplantae</taxon>
        <taxon>Streptophyta</taxon>
        <taxon>Embryophyta</taxon>
        <taxon>Tracheophyta</taxon>
        <taxon>Polypodiopsida</taxon>
        <taxon>Polypodiidae</taxon>
        <taxon>Polypodiales</taxon>
        <taxon>Pteridineae</taxon>
        <taxon>Pteridaceae</taxon>
        <taxon>Parkerioideae</taxon>
        <taxon>Ceratopteris</taxon>
    </lineage>
</organism>
<feature type="domain" description="TF-B3" evidence="6">
    <location>
        <begin position="558"/>
        <end position="658"/>
    </location>
</feature>
<evidence type="ECO:0000256" key="3">
    <source>
        <dbReference type="ARBA" id="ARBA00023163"/>
    </source>
</evidence>
<evidence type="ECO:0000256" key="2">
    <source>
        <dbReference type="ARBA" id="ARBA00023125"/>
    </source>
</evidence>
<dbReference type="SUPFAM" id="SSF101936">
    <property type="entry name" value="DNA-binding pseudobarrel domain"/>
    <property type="match status" value="1"/>
</dbReference>
<dbReference type="AlphaFoldDB" id="A0A8T2VMA6"/>
<accession>A0A8T2VMA6</accession>